<keyword evidence="2" id="KW-1185">Reference proteome</keyword>
<gene>
    <name evidence="1" type="ORF">CISIN_1g034968mg</name>
</gene>
<dbReference type="EMBL" id="KK785203">
    <property type="protein sequence ID" value="KDO46642.1"/>
    <property type="molecule type" value="Genomic_DNA"/>
</dbReference>
<proteinExistence type="predicted"/>
<dbReference type="Proteomes" id="UP000027120">
    <property type="component" value="Unassembled WGS sequence"/>
</dbReference>
<evidence type="ECO:0000313" key="2">
    <source>
        <dbReference type="Proteomes" id="UP000027120"/>
    </source>
</evidence>
<name>A0A067E5Z2_CITSI</name>
<accession>A0A067E5Z2</accession>
<organism evidence="1 2">
    <name type="scientific">Citrus sinensis</name>
    <name type="common">Sweet orange</name>
    <name type="synonym">Citrus aurantium var. sinensis</name>
    <dbReference type="NCBI Taxonomy" id="2711"/>
    <lineage>
        <taxon>Eukaryota</taxon>
        <taxon>Viridiplantae</taxon>
        <taxon>Streptophyta</taxon>
        <taxon>Embryophyta</taxon>
        <taxon>Tracheophyta</taxon>
        <taxon>Spermatophyta</taxon>
        <taxon>Magnoliopsida</taxon>
        <taxon>eudicotyledons</taxon>
        <taxon>Gunneridae</taxon>
        <taxon>Pentapetalae</taxon>
        <taxon>rosids</taxon>
        <taxon>malvids</taxon>
        <taxon>Sapindales</taxon>
        <taxon>Rutaceae</taxon>
        <taxon>Aurantioideae</taxon>
        <taxon>Citrus</taxon>
    </lineage>
</organism>
<sequence>MFVEIEERIKIRHIWEKSTFKYREECQDGTEVDKFFLSTNARILIVHYVVYFPCYDVRIKWNIAVCSNKAVDDSPQS</sequence>
<evidence type="ECO:0000313" key="1">
    <source>
        <dbReference type="EMBL" id="KDO46642.1"/>
    </source>
</evidence>
<protein>
    <submittedName>
        <fullName evidence="1">Uncharacterized protein</fullName>
    </submittedName>
</protein>
<reference evidence="1 2" key="1">
    <citation type="submission" date="2014-04" db="EMBL/GenBank/DDBJ databases">
        <authorList>
            <consortium name="International Citrus Genome Consortium"/>
            <person name="Gmitter F."/>
            <person name="Chen C."/>
            <person name="Farmerie W."/>
            <person name="Harkins T."/>
            <person name="Desany B."/>
            <person name="Mohiuddin M."/>
            <person name="Kodira C."/>
            <person name="Borodovsky M."/>
            <person name="Lomsadze A."/>
            <person name="Burns P."/>
            <person name="Jenkins J."/>
            <person name="Prochnik S."/>
            <person name="Shu S."/>
            <person name="Chapman J."/>
            <person name="Pitluck S."/>
            <person name="Schmutz J."/>
            <person name="Rokhsar D."/>
        </authorList>
    </citation>
    <scope>NUCLEOTIDE SEQUENCE</scope>
</reference>
<dbReference type="AlphaFoldDB" id="A0A067E5Z2"/>